<keyword evidence="2" id="KW-0964">Secreted</keyword>
<dbReference type="PROSITE" id="PS00280">
    <property type="entry name" value="BPTI_KUNITZ_1"/>
    <property type="match status" value="1"/>
</dbReference>
<protein>
    <submittedName>
        <fullName evidence="6">Kunitz/Bovine pancreatic trypsin inhibitor domain protein</fullName>
    </submittedName>
</protein>
<dbReference type="OrthoDB" id="459223at2"/>
<dbReference type="PATRIC" id="fig|1348334.3.peg.569"/>
<evidence type="ECO:0000256" key="3">
    <source>
        <dbReference type="ARBA" id="ARBA00022729"/>
    </source>
</evidence>
<dbReference type="Gene3D" id="4.10.410.10">
    <property type="entry name" value="Pancreatic trypsin inhibitor Kunitz domain"/>
    <property type="match status" value="2"/>
</dbReference>
<reference evidence="6 7" key="1">
    <citation type="journal article" date="2013" name="Front. Microbiol.">
        <title>Comparative genomic analyses of the cyanobacterium, Lyngbya aestuarii BL J, a powerful hydrogen producer.</title>
        <authorList>
            <person name="Kothari A."/>
            <person name="Vaughn M."/>
            <person name="Garcia-Pichel F."/>
        </authorList>
    </citation>
    <scope>NUCLEOTIDE SEQUENCE [LARGE SCALE GENOMIC DNA]</scope>
    <source>
        <strain evidence="6 7">BL J</strain>
    </source>
</reference>
<accession>U7QNM0</accession>
<comment type="subcellular location">
    <subcellularLocation>
        <location evidence="1">Secreted</location>
    </subcellularLocation>
</comment>
<dbReference type="PRINTS" id="PR00759">
    <property type="entry name" value="BASICPTASE"/>
</dbReference>
<dbReference type="EMBL" id="AUZM01000003">
    <property type="protein sequence ID" value="ERT09453.1"/>
    <property type="molecule type" value="Genomic_DNA"/>
</dbReference>
<evidence type="ECO:0000256" key="2">
    <source>
        <dbReference type="ARBA" id="ARBA00022525"/>
    </source>
</evidence>
<dbReference type="InterPro" id="IPR020901">
    <property type="entry name" value="Prtase_inh_Kunz-CS"/>
</dbReference>
<organism evidence="6 7">
    <name type="scientific">Lyngbya aestuarii BL J</name>
    <dbReference type="NCBI Taxonomy" id="1348334"/>
    <lineage>
        <taxon>Bacteria</taxon>
        <taxon>Bacillati</taxon>
        <taxon>Cyanobacteriota</taxon>
        <taxon>Cyanophyceae</taxon>
        <taxon>Oscillatoriophycideae</taxon>
        <taxon>Oscillatoriales</taxon>
        <taxon>Microcoleaceae</taxon>
        <taxon>Lyngbya</taxon>
    </lineage>
</organism>
<dbReference type="PANTHER" id="PTHR45938:SF11">
    <property type="entry name" value="WAP, KAZAL, IMMUNOGLOBULIN, KUNITZ AND NTR DOMAIN-CONTAINING PROTEIN 2-LIKE"/>
    <property type="match status" value="1"/>
</dbReference>
<feature type="domain" description="BPTI/Kunitz inhibitor" evidence="5">
    <location>
        <begin position="103"/>
        <end position="151"/>
    </location>
</feature>
<dbReference type="RefSeq" id="WP_023064333.1">
    <property type="nucleotide sequence ID" value="NZ_AUZM01000003.1"/>
</dbReference>
<dbReference type="GO" id="GO:0048019">
    <property type="term" value="F:receptor antagonist activity"/>
    <property type="evidence" value="ECO:0007669"/>
    <property type="project" value="TreeGrafter"/>
</dbReference>
<feature type="domain" description="BPTI/Kunitz inhibitor" evidence="5">
    <location>
        <begin position="38"/>
        <end position="86"/>
    </location>
</feature>
<dbReference type="SMART" id="SM00131">
    <property type="entry name" value="KU"/>
    <property type="match status" value="2"/>
</dbReference>
<dbReference type="InterPro" id="IPR002223">
    <property type="entry name" value="Kunitz_BPTI"/>
</dbReference>
<keyword evidence="3" id="KW-0732">Signal</keyword>
<dbReference type="GO" id="GO:0005615">
    <property type="term" value="C:extracellular space"/>
    <property type="evidence" value="ECO:0007669"/>
    <property type="project" value="TreeGrafter"/>
</dbReference>
<evidence type="ECO:0000313" key="7">
    <source>
        <dbReference type="Proteomes" id="UP000017127"/>
    </source>
</evidence>
<evidence type="ECO:0000313" key="6">
    <source>
        <dbReference type="EMBL" id="ERT09453.1"/>
    </source>
</evidence>
<dbReference type="SUPFAM" id="SSF57362">
    <property type="entry name" value="BPTI-like"/>
    <property type="match status" value="2"/>
</dbReference>
<sequence>MIKQIIKLVTTISLAIAIIISSSLLVSPTVFAEPKPMCNQPIQSGTCQADFSRYAFDGERCVLFSFGGCEGNENNFMTQGDCQQTCLGESKRVDQANTPEQICAQPIQSGTCQADFSRYAFDGNQCVPFSFGGCEGNENNFTALEDCQETCIVQAEN</sequence>
<dbReference type="GO" id="GO:0004867">
    <property type="term" value="F:serine-type endopeptidase inhibitor activity"/>
    <property type="evidence" value="ECO:0007669"/>
    <property type="project" value="InterPro"/>
</dbReference>
<evidence type="ECO:0000256" key="4">
    <source>
        <dbReference type="ARBA" id="ARBA00023157"/>
    </source>
</evidence>
<proteinExistence type="predicted"/>
<evidence type="ECO:0000256" key="1">
    <source>
        <dbReference type="ARBA" id="ARBA00004613"/>
    </source>
</evidence>
<gene>
    <name evidence="6" type="ORF">M595_0581</name>
</gene>
<comment type="caution">
    <text evidence="6">The sequence shown here is derived from an EMBL/GenBank/DDBJ whole genome shotgun (WGS) entry which is preliminary data.</text>
</comment>
<dbReference type="AlphaFoldDB" id="U7QNM0"/>
<dbReference type="Proteomes" id="UP000017127">
    <property type="component" value="Unassembled WGS sequence"/>
</dbReference>
<keyword evidence="4" id="KW-1015">Disulfide bond</keyword>
<dbReference type="PROSITE" id="PS50279">
    <property type="entry name" value="BPTI_KUNITZ_2"/>
    <property type="match status" value="2"/>
</dbReference>
<dbReference type="InterPro" id="IPR036880">
    <property type="entry name" value="Kunitz_BPTI_sf"/>
</dbReference>
<name>U7QNM0_9CYAN</name>
<evidence type="ECO:0000259" key="5">
    <source>
        <dbReference type="PROSITE" id="PS50279"/>
    </source>
</evidence>
<dbReference type="CDD" id="cd00109">
    <property type="entry name" value="Kunitz-type"/>
    <property type="match status" value="2"/>
</dbReference>
<dbReference type="Pfam" id="PF00014">
    <property type="entry name" value="Kunitz_BPTI"/>
    <property type="match status" value="2"/>
</dbReference>
<keyword evidence="7" id="KW-1185">Reference proteome</keyword>
<dbReference type="PANTHER" id="PTHR45938">
    <property type="entry name" value="ACP24A4-RELATED"/>
    <property type="match status" value="1"/>
</dbReference>